<dbReference type="Proteomes" id="UP000326396">
    <property type="component" value="Linkage Group LG1"/>
</dbReference>
<sequence length="198" mass="21758">MAEFDLQLSTIQDLVTSAASSTNHSPDLDSKTDCEMFLKENHFNSKGPGRTYSSSGRGRGDRGGRSGSRGRGSTRGRGNRDGYTGNQGTGQKHKNKDRRSKKGEPSNVLNGGEDELHFNSHIIPDPIPVHTSAANSTGDWEFSATIERSASRESDDTDPEHPNFDHTPPKGLQPIQDVYQRSKEMSEEEVKAHKYGTK</sequence>
<evidence type="ECO:0000256" key="1">
    <source>
        <dbReference type="SAM" id="MobiDB-lite"/>
    </source>
</evidence>
<feature type="compositionally biased region" description="Gly residues" evidence="1">
    <location>
        <begin position="65"/>
        <end position="75"/>
    </location>
</feature>
<name>A0A5N6Q1D1_9ASTR</name>
<comment type="caution">
    <text evidence="2">The sequence shown here is derived from an EMBL/GenBank/DDBJ whole genome shotgun (WGS) entry which is preliminary data.</text>
</comment>
<evidence type="ECO:0000313" key="2">
    <source>
        <dbReference type="EMBL" id="KAD7477500.1"/>
    </source>
</evidence>
<proteinExistence type="predicted"/>
<dbReference type="AlphaFoldDB" id="A0A5N6Q1D1"/>
<reference evidence="2 3" key="1">
    <citation type="submission" date="2019-05" db="EMBL/GenBank/DDBJ databases">
        <title>Mikania micrantha, genome provides insights into the molecular mechanism of rapid growth.</title>
        <authorList>
            <person name="Liu B."/>
        </authorList>
    </citation>
    <scope>NUCLEOTIDE SEQUENCE [LARGE SCALE GENOMIC DNA]</scope>
    <source>
        <strain evidence="2">NLD-2019</strain>
        <tissue evidence="2">Leaf</tissue>
    </source>
</reference>
<feature type="region of interest" description="Disordered" evidence="1">
    <location>
        <begin position="39"/>
        <end position="198"/>
    </location>
</feature>
<feature type="compositionally biased region" description="Basic and acidic residues" evidence="1">
    <location>
        <begin position="180"/>
        <end position="192"/>
    </location>
</feature>
<feature type="compositionally biased region" description="Basic and acidic residues" evidence="1">
    <location>
        <begin position="149"/>
        <end position="168"/>
    </location>
</feature>
<dbReference type="EMBL" id="SZYD01000001">
    <property type="protein sequence ID" value="KAD7477500.1"/>
    <property type="molecule type" value="Genomic_DNA"/>
</dbReference>
<gene>
    <name evidence="2" type="ORF">E3N88_00636</name>
</gene>
<evidence type="ECO:0000313" key="3">
    <source>
        <dbReference type="Proteomes" id="UP000326396"/>
    </source>
</evidence>
<keyword evidence="3" id="KW-1185">Reference proteome</keyword>
<protein>
    <submittedName>
        <fullName evidence="2">Uncharacterized protein</fullName>
    </submittedName>
</protein>
<feature type="compositionally biased region" description="Basic residues" evidence="1">
    <location>
        <begin position="91"/>
        <end position="101"/>
    </location>
</feature>
<organism evidence="2 3">
    <name type="scientific">Mikania micrantha</name>
    <name type="common">bitter vine</name>
    <dbReference type="NCBI Taxonomy" id="192012"/>
    <lineage>
        <taxon>Eukaryota</taxon>
        <taxon>Viridiplantae</taxon>
        <taxon>Streptophyta</taxon>
        <taxon>Embryophyta</taxon>
        <taxon>Tracheophyta</taxon>
        <taxon>Spermatophyta</taxon>
        <taxon>Magnoliopsida</taxon>
        <taxon>eudicotyledons</taxon>
        <taxon>Gunneridae</taxon>
        <taxon>Pentapetalae</taxon>
        <taxon>asterids</taxon>
        <taxon>campanulids</taxon>
        <taxon>Asterales</taxon>
        <taxon>Asteraceae</taxon>
        <taxon>Asteroideae</taxon>
        <taxon>Heliantheae alliance</taxon>
        <taxon>Eupatorieae</taxon>
        <taxon>Mikania</taxon>
    </lineage>
</organism>
<accession>A0A5N6Q1D1</accession>